<feature type="signal peptide" evidence="3">
    <location>
        <begin position="1"/>
        <end position="26"/>
    </location>
</feature>
<dbReference type="SMART" id="SM00228">
    <property type="entry name" value="PDZ"/>
    <property type="match status" value="1"/>
</dbReference>
<feature type="compositionally biased region" description="Basic and acidic residues" evidence="1">
    <location>
        <begin position="943"/>
        <end position="969"/>
    </location>
</feature>
<dbReference type="CDD" id="cd00136">
    <property type="entry name" value="PDZ_canonical"/>
    <property type="match status" value="1"/>
</dbReference>
<feature type="region of interest" description="Disordered" evidence="1">
    <location>
        <begin position="1116"/>
        <end position="1151"/>
    </location>
</feature>
<keyword evidence="5" id="KW-1185">Reference proteome</keyword>
<dbReference type="Gene3D" id="2.30.42.10">
    <property type="match status" value="1"/>
</dbReference>
<evidence type="ECO:0000313" key="5">
    <source>
        <dbReference type="Proteomes" id="UP000515154"/>
    </source>
</evidence>
<dbReference type="KEGG" id="osn:115217417"/>
<accession>A0A6P7SXB5</accession>
<feature type="compositionally biased region" description="Polar residues" evidence="1">
    <location>
        <begin position="729"/>
        <end position="739"/>
    </location>
</feature>
<dbReference type="InterPro" id="IPR001478">
    <property type="entry name" value="PDZ"/>
</dbReference>
<feature type="compositionally biased region" description="Low complexity" evidence="1">
    <location>
        <begin position="1077"/>
        <end position="1090"/>
    </location>
</feature>
<protein>
    <submittedName>
        <fullName evidence="6">Uncharacterized protein LOC115217417 isoform X1</fullName>
    </submittedName>
</protein>
<dbReference type="AlphaFoldDB" id="A0A6P7SXB5"/>
<evidence type="ECO:0000256" key="2">
    <source>
        <dbReference type="SAM" id="Phobius"/>
    </source>
</evidence>
<feature type="region of interest" description="Disordered" evidence="1">
    <location>
        <begin position="862"/>
        <end position="897"/>
    </location>
</feature>
<feature type="region of interest" description="Disordered" evidence="1">
    <location>
        <begin position="916"/>
        <end position="996"/>
    </location>
</feature>
<feature type="region of interest" description="Disordered" evidence="1">
    <location>
        <begin position="726"/>
        <end position="746"/>
    </location>
</feature>
<feature type="region of interest" description="Disordered" evidence="1">
    <location>
        <begin position="1069"/>
        <end position="1092"/>
    </location>
</feature>
<feature type="chain" id="PRO_5028341189" evidence="3">
    <location>
        <begin position="27"/>
        <end position="1151"/>
    </location>
</feature>
<proteinExistence type="predicted"/>
<evidence type="ECO:0000256" key="3">
    <source>
        <dbReference type="SAM" id="SignalP"/>
    </source>
</evidence>
<keyword evidence="2" id="KW-0472">Membrane</keyword>
<feature type="domain" description="PDZ" evidence="4">
    <location>
        <begin position="151"/>
        <end position="216"/>
    </location>
</feature>
<dbReference type="SUPFAM" id="SSF50156">
    <property type="entry name" value="PDZ domain-like"/>
    <property type="match status" value="1"/>
</dbReference>
<reference evidence="6" key="1">
    <citation type="submission" date="2025-08" db="UniProtKB">
        <authorList>
            <consortium name="RefSeq"/>
        </authorList>
    </citation>
    <scope>IDENTIFICATION</scope>
</reference>
<name>A0A6P7SXB5_9MOLL</name>
<dbReference type="InterPro" id="IPR036034">
    <property type="entry name" value="PDZ_sf"/>
</dbReference>
<feature type="transmembrane region" description="Helical" evidence="2">
    <location>
        <begin position="36"/>
        <end position="57"/>
    </location>
</feature>
<keyword evidence="3" id="KW-0732">Signal</keyword>
<feature type="compositionally biased region" description="Polar residues" evidence="1">
    <location>
        <begin position="866"/>
        <end position="892"/>
    </location>
</feature>
<dbReference type="Proteomes" id="UP000515154">
    <property type="component" value="Linkage group LG11"/>
</dbReference>
<feature type="region of interest" description="Disordered" evidence="1">
    <location>
        <begin position="1016"/>
        <end position="1040"/>
    </location>
</feature>
<feature type="compositionally biased region" description="Polar residues" evidence="1">
    <location>
        <begin position="980"/>
        <end position="996"/>
    </location>
</feature>
<dbReference type="PROSITE" id="PS50106">
    <property type="entry name" value="PDZ"/>
    <property type="match status" value="1"/>
</dbReference>
<sequence length="1151" mass="128428">MKVHKLSLDTVSLVILICGLVPGVLGQTDDNPKVIAATFFITILFVLVLGAIVWCILRRYQRVKQMRKSPRGKPLDNPAFSDNIDSIQVDEGVSESIKDHHSPNMTLASYNGPSSLSMKDWNSLPKVQFAGTEYGSYGSLNSFLQEPEVISADLLSQDFTGLGFNISGNMRNGIYIDEVRNRGPAKESGKLKAGDLIKEVSISFKNIVFKDALAILGYASPYPVKVTVEKQKAVPNRPIITKAPILHPVLRSHSANDLYEIVKEPPPKVPYNELKVRGKSPSIVKMRGSTNSSLFNSESDISLSPGTLEVVVHSDKERDGKFDKEKKILPEKDNLVNSQNLRFPSLASQADRNVDGRLRSREDISNIDDKMDLQFSKYDKEFLDLKHEAEEKSTGLELEVPDNERKRSLNSESEFAELERSIRYSAHFSELYDKINDKSNIPRFNPEKLSSNKTPIEDTISVATNQTAMSQNPNIRKDIPNKNITNGIIPDNLSVGNDFTDVKPFSLNSETVFKENPSLEAEITPIKKDVSLKSPFKNPSEIPSFDGNFTDLNEIQEPKTDMAHFKSSTENLFTMPVKFVRKEDVVENSFSKYIADSDSDASDSEMMKIPSHDETAIIQLDPPDIPTRMELTKDHDVINLPSRDLQNNVDLHLSSDELETNEDDSVVKRAKGLLSTDDNFKNKIWDRNHDSENNVDTSFPMPLFGDDEFSIQSLIKKPTKVTSLKLDESTGSSSSTDMNFDTFGNKKNEHVKDEDKKFGVEINESENTGYKTRNPMLTSPFITGFLRLDDNSSLMSETDDSYSPKLAAKKFHTSEASPYHSDNDSIKTDSALKFSNHDMTIETDTKFTLNESSDSNINSFIKEDMTSNSKPNVSETTTEAGNTDFNSPNSSETKGKQQDGFFSKAIKKVQGILHTESPADVSSTHRNHSDISLDSSQENNPDLSDRNISPRDIHISTDSDEEHNKKDEAFFEMTEDEQSTDTQSLSPKSTLTNPISLKISTGNDELLPTSLEAHNDTTLNHLDGEDHREDASSPQTVDTSRIVSSWSEINEDNLKAASDKHLKFNGKDLSPASETLSRPSFSDSNFSVSSDETKTNPAKLEILNITTPAKFEPRPITISYNTSNHDTHDNDTVTSTDSSWDSHDTSSFDPF</sequence>
<feature type="compositionally biased region" description="Polar residues" evidence="1">
    <location>
        <begin position="920"/>
        <end position="942"/>
    </location>
</feature>
<organism evidence="5 6">
    <name type="scientific">Octopus sinensis</name>
    <name type="common">East Asian common octopus</name>
    <dbReference type="NCBI Taxonomy" id="2607531"/>
    <lineage>
        <taxon>Eukaryota</taxon>
        <taxon>Metazoa</taxon>
        <taxon>Spiralia</taxon>
        <taxon>Lophotrochozoa</taxon>
        <taxon>Mollusca</taxon>
        <taxon>Cephalopoda</taxon>
        <taxon>Coleoidea</taxon>
        <taxon>Octopodiformes</taxon>
        <taxon>Octopoda</taxon>
        <taxon>Incirrata</taxon>
        <taxon>Octopodidae</taxon>
        <taxon>Octopus</taxon>
    </lineage>
</organism>
<feature type="compositionally biased region" description="Basic and acidic residues" evidence="1">
    <location>
        <begin position="1022"/>
        <end position="1031"/>
    </location>
</feature>
<dbReference type="RefSeq" id="XP_029642969.1">
    <property type="nucleotide sequence ID" value="XM_029787109.2"/>
</dbReference>
<dbReference type="Pfam" id="PF00595">
    <property type="entry name" value="PDZ"/>
    <property type="match status" value="1"/>
</dbReference>
<gene>
    <name evidence="6" type="primary">LOC115217417</name>
</gene>
<evidence type="ECO:0000313" key="6">
    <source>
        <dbReference type="RefSeq" id="XP_029642969.1"/>
    </source>
</evidence>
<keyword evidence="2" id="KW-0812">Transmembrane</keyword>
<feature type="compositionally biased region" description="Basic and acidic residues" evidence="1">
    <location>
        <begin position="1140"/>
        <end position="1151"/>
    </location>
</feature>
<keyword evidence="2" id="KW-1133">Transmembrane helix</keyword>
<evidence type="ECO:0000259" key="4">
    <source>
        <dbReference type="PROSITE" id="PS50106"/>
    </source>
</evidence>
<evidence type="ECO:0000256" key="1">
    <source>
        <dbReference type="SAM" id="MobiDB-lite"/>
    </source>
</evidence>